<name>A0A0A9WQ06_LYGHE</name>
<feature type="compositionally biased region" description="Polar residues" evidence="1">
    <location>
        <begin position="466"/>
        <end position="494"/>
    </location>
</feature>
<feature type="compositionally biased region" description="Polar residues" evidence="1">
    <location>
        <begin position="197"/>
        <end position="207"/>
    </location>
</feature>
<feature type="compositionally biased region" description="Polar residues" evidence="1">
    <location>
        <begin position="282"/>
        <end position="299"/>
    </location>
</feature>
<evidence type="ECO:0000313" key="2">
    <source>
        <dbReference type="EMBL" id="JAG10532.1"/>
    </source>
</evidence>
<feature type="region of interest" description="Disordered" evidence="1">
    <location>
        <begin position="445"/>
        <end position="532"/>
    </location>
</feature>
<feature type="compositionally biased region" description="Polar residues" evidence="1">
    <location>
        <begin position="220"/>
        <end position="239"/>
    </location>
</feature>
<feature type="compositionally biased region" description="Basic and acidic residues" evidence="1">
    <location>
        <begin position="208"/>
        <end position="219"/>
    </location>
</feature>
<evidence type="ECO:0000313" key="3">
    <source>
        <dbReference type="EMBL" id="JAG10533.1"/>
    </source>
</evidence>
<gene>
    <name evidence="3" type="ORF">CM83_76798</name>
    <name evidence="2" type="ORF">CM83_76802</name>
</gene>
<dbReference type="EMBL" id="GBHO01033072">
    <property type="protein sequence ID" value="JAG10532.1"/>
    <property type="molecule type" value="Transcribed_RNA"/>
</dbReference>
<organism evidence="2">
    <name type="scientific">Lygus hesperus</name>
    <name type="common">Western plant bug</name>
    <dbReference type="NCBI Taxonomy" id="30085"/>
    <lineage>
        <taxon>Eukaryota</taxon>
        <taxon>Metazoa</taxon>
        <taxon>Ecdysozoa</taxon>
        <taxon>Arthropoda</taxon>
        <taxon>Hexapoda</taxon>
        <taxon>Insecta</taxon>
        <taxon>Pterygota</taxon>
        <taxon>Neoptera</taxon>
        <taxon>Paraneoptera</taxon>
        <taxon>Hemiptera</taxon>
        <taxon>Heteroptera</taxon>
        <taxon>Panheteroptera</taxon>
        <taxon>Cimicomorpha</taxon>
        <taxon>Miridae</taxon>
        <taxon>Mirini</taxon>
        <taxon>Lygus</taxon>
    </lineage>
</organism>
<dbReference type="EMBL" id="GBHO01033071">
    <property type="protein sequence ID" value="JAG10533.1"/>
    <property type="molecule type" value="Transcribed_RNA"/>
</dbReference>
<feature type="region of interest" description="Disordered" evidence="1">
    <location>
        <begin position="188"/>
        <end position="239"/>
    </location>
</feature>
<protein>
    <submittedName>
        <fullName evidence="2">Uncharacterized protein</fullName>
    </submittedName>
</protein>
<accession>A0A0A9WQ06</accession>
<proteinExistence type="predicted"/>
<feature type="compositionally biased region" description="Low complexity" evidence="1">
    <location>
        <begin position="454"/>
        <end position="465"/>
    </location>
</feature>
<reference evidence="2" key="1">
    <citation type="journal article" date="2014" name="PLoS ONE">
        <title>Transcriptome-Based Identification of ABC Transporters in the Western Tarnished Plant Bug Lygus hesperus.</title>
        <authorList>
            <person name="Hull J.J."/>
            <person name="Chaney K."/>
            <person name="Geib S.M."/>
            <person name="Fabrick J.A."/>
            <person name="Brent C.S."/>
            <person name="Walsh D."/>
            <person name="Lavine L.C."/>
        </authorList>
    </citation>
    <scope>NUCLEOTIDE SEQUENCE</scope>
</reference>
<feature type="compositionally biased region" description="Low complexity" evidence="1">
    <location>
        <begin position="495"/>
        <end position="508"/>
    </location>
</feature>
<feature type="region of interest" description="Disordered" evidence="1">
    <location>
        <begin position="270"/>
        <end position="300"/>
    </location>
</feature>
<dbReference type="AlphaFoldDB" id="A0A0A9WQ06"/>
<evidence type="ECO:0000256" key="1">
    <source>
        <dbReference type="SAM" id="MobiDB-lite"/>
    </source>
</evidence>
<reference evidence="2" key="2">
    <citation type="submission" date="2014-07" db="EMBL/GenBank/DDBJ databases">
        <authorList>
            <person name="Hull J."/>
        </authorList>
    </citation>
    <scope>NUCLEOTIDE SEQUENCE</scope>
</reference>
<sequence length="532" mass="58639">MATGGYRLRDGFDSDSDLEIDLISAEEMTSICDVGNEQTWLCCPTNADPNSYVDLSEFLQVQSSIDDKEQLYRAVVESETSKSGGIDTRTFTRPKKMSLYHPLPKVSEQECNTSFQPNGGVNTRISRLSNSPIRKDVSSLKDVTNSTFDSTMKKPYSILHRILSVEDFNITDQTMIADMTTPSFISISDSDDGMSENIPNVSMSSKYNESRMRRGRSVETKTVPQSQPQFQPPYVSTPSVRSRYNYGGSAFDISDPLGSSGDAMNRTINLDREDEWPEKAKTSTPRSLQQSPAKTSSTKMIGGVTDSFTAFDRVEKLASPKSSPKLSGLRRLSYNNTFRLSKSEDPKIFKSVESGLDSTFEIPNHTPGRNKDPNQTFDGTYSSTGNIPRSLGDVHLAAQQQEYQLRDDAVGMPNVAVPTLKSPMKKVLSENCIFTSNDDGKLRVASNHHGSVSNLTSNNNKDNNNQPTEFPSKISSAGSKKNLSSGLPISTRPTASRIPAPRSRIPSRLPTRMPRLQPGPPKGAPDWTEGCY</sequence>
<feature type="region of interest" description="Disordered" evidence="1">
    <location>
        <begin position="359"/>
        <end position="380"/>
    </location>
</feature>